<keyword evidence="3" id="KW-1185">Reference proteome</keyword>
<dbReference type="Pfam" id="PF05076">
    <property type="entry name" value="SUFU"/>
    <property type="match status" value="1"/>
</dbReference>
<comment type="caution">
    <text evidence="2">The sequence shown here is derived from an EMBL/GenBank/DDBJ whole genome shotgun (WGS) entry which is preliminary data.</text>
</comment>
<dbReference type="InterPro" id="IPR037181">
    <property type="entry name" value="SUFU_N"/>
</dbReference>
<evidence type="ECO:0000313" key="2">
    <source>
        <dbReference type="EMBL" id="MFD2115356.1"/>
    </source>
</evidence>
<dbReference type="RefSeq" id="WP_377770433.1">
    <property type="nucleotide sequence ID" value="NZ_JBHUHO010000016.1"/>
</dbReference>
<name>A0ABW4YI42_9BACL</name>
<dbReference type="EMBL" id="JBHUHO010000016">
    <property type="protein sequence ID" value="MFD2115356.1"/>
    <property type="molecule type" value="Genomic_DNA"/>
</dbReference>
<evidence type="ECO:0000313" key="3">
    <source>
        <dbReference type="Proteomes" id="UP001597362"/>
    </source>
</evidence>
<reference evidence="3" key="1">
    <citation type="journal article" date="2019" name="Int. J. Syst. Evol. Microbiol.">
        <title>The Global Catalogue of Microorganisms (GCM) 10K type strain sequencing project: providing services to taxonomists for standard genome sequencing and annotation.</title>
        <authorList>
            <consortium name="The Broad Institute Genomics Platform"/>
            <consortium name="The Broad Institute Genome Sequencing Center for Infectious Disease"/>
            <person name="Wu L."/>
            <person name="Ma J."/>
        </authorList>
    </citation>
    <scope>NUCLEOTIDE SEQUENCE [LARGE SCALE GENOMIC DNA]</scope>
    <source>
        <strain evidence="3">GH52</strain>
    </source>
</reference>
<proteinExistence type="predicted"/>
<dbReference type="PANTHER" id="PTHR10928">
    <property type="entry name" value="SUPPRESSOR OF FUSED"/>
    <property type="match status" value="1"/>
</dbReference>
<sequence>MTQMSLEEFKQRMQDEQFSPGWEAIETEFVRIYGEIQPAHYGTNMLSRAMFGGDQYLDGYSIYTSEKGYKHIVTFGMTELYADEKAFGGEWNRWGYEMTFKLKEEDNENCMWVLDMLSNLARYTNTQERYLEPFQYISGNGTSIHTGTESSITALFCIRDTEANTLDTVYGRTDFVQLVGITEQELNVLIADSSKGAALFELIKQDNPDLVTDMKRTKSYF</sequence>
<dbReference type="InterPro" id="IPR007768">
    <property type="entry name" value="Suppressor_of_fused"/>
</dbReference>
<dbReference type="PANTHER" id="PTHR10928:SF2">
    <property type="entry name" value="SUPPRESSOR OF FUSED HOMOLOG"/>
    <property type="match status" value="1"/>
</dbReference>
<evidence type="ECO:0000259" key="1">
    <source>
        <dbReference type="Pfam" id="PF05076"/>
    </source>
</evidence>
<feature type="domain" description="Suppressor of fused-like" evidence="1">
    <location>
        <begin position="54"/>
        <end position="216"/>
    </location>
</feature>
<dbReference type="Proteomes" id="UP001597362">
    <property type="component" value="Unassembled WGS sequence"/>
</dbReference>
<gene>
    <name evidence="2" type="ORF">ACFSJH_06365</name>
</gene>
<accession>A0ABW4YI42</accession>
<protein>
    <submittedName>
        <fullName evidence="2">Suppressor of fused domain protein</fullName>
    </submittedName>
</protein>
<organism evidence="2 3">
    <name type="scientific">Paenibacillus yanchengensis</name>
    <dbReference type="NCBI Taxonomy" id="2035833"/>
    <lineage>
        <taxon>Bacteria</taxon>
        <taxon>Bacillati</taxon>
        <taxon>Bacillota</taxon>
        <taxon>Bacilli</taxon>
        <taxon>Bacillales</taxon>
        <taxon>Paenibacillaceae</taxon>
        <taxon>Paenibacillus</taxon>
    </lineage>
</organism>
<dbReference type="SUPFAM" id="SSF103359">
    <property type="entry name" value="Suppressor of Fused, N-terminal domain"/>
    <property type="match status" value="1"/>
</dbReference>
<dbReference type="InterPro" id="IPR020941">
    <property type="entry name" value="SUFU-like_domain"/>
</dbReference>